<dbReference type="SUPFAM" id="SSF53098">
    <property type="entry name" value="Ribonuclease H-like"/>
    <property type="match status" value="1"/>
</dbReference>
<dbReference type="PANTHER" id="PTHR30231">
    <property type="entry name" value="DNA POLYMERASE III SUBUNIT EPSILON"/>
    <property type="match status" value="1"/>
</dbReference>
<dbReference type="AlphaFoldDB" id="A0A6G9XNU9"/>
<accession>A0A6G9XNU9</accession>
<sequence>MNEIPKTLRGNDIAVVDVEGNGRIPPEIIEIAVLSISGETAGIGDMRSWLVKPQHEIDPIVTRKVHGIKNSDVEDCPRWFEIAADVGTALTGRTLVAHNAAVEQRVLAAHLPYWNPPMVLDTLRLAKAVWPGLPSYSLGKLIEHARLDLSTVSEQGYHRAGYDAWAAWQLLVQAGRRRRVGLDRPSELGGTETVRAQGGTRRGFVVSQSRPEVVRPVTIALTGTHSTGKTTWIKRLANELRRNRIEVAKVADLGLHAQQVGLPILADHTWASTLWIITRGISNEIEAWTNADVVLIDRSVPDALAYYEAALEYRGQPADPHRIEHLEDLVANHCFNYDLTLRTVLDPRLPLGVCKPRDTDIEFRALADRHVEKVLNRLDIAHDTLPVDGHARALVETVAYIKGRLAAPMMP</sequence>
<dbReference type="InterPro" id="IPR036397">
    <property type="entry name" value="RNaseH_sf"/>
</dbReference>
<evidence type="ECO:0000256" key="3">
    <source>
        <dbReference type="ARBA" id="ARBA00022839"/>
    </source>
</evidence>
<evidence type="ECO:0000256" key="1">
    <source>
        <dbReference type="ARBA" id="ARBA00022722"/>
    </source>
</evidence>
<dbReference type="InterPro" id="IPR038727">
    <property type="entry name" value="NadR/Ttd14_AAA_dom"/>
</dbReference>
<keyword evidence="1" id="KW-0540">Nuclease</keyword>
<dbReference type="Proteomes" id="UP000501705">
    <property type="component" value="Chromosome"/>
</dbReference>
<organism evidence="5 6">
    <name type="scientific">Nocardia brasiliensis</name>
    <dbReference type="NCBI Taxonomy" id="37326"/>
    <lineage>
        <taxon>Bacteria</taxon>
        <taxon>Bacillati</taxon>
        <taxon>Actinomycetota</taxon>
        <taxon>Actinomycetes</taxon>
        <taxon>Mycobacteriales</taxon>
        <taxon>Nocardiaceae</taxon>
        <taxon>Nocardia</taxon>
    </lineage>
</organism>
<evidence type="ECO:0000313" key="6">
    <source>
        <dbReference type="Proteomes" id="UP000501705"/>
    </source>
</evidence>
<proteinExistence type="predicted"/>
<dbReference type="EMBL" id="CP046171">
    <property type="protein sequence ID" value="QIS02579.1"/>
    <property type="molecule type" value="Genomic_DNA"/>
</dbReference>
<evidence type="ECO:0000259" key="4">
    <source>
        <dbReference type="SMART" id="SM00479"/>
    </source>
</evidence>
<dbReference type="GO" id="GO:0003676">
    <property type="term" value="F:nucleic acid binding"/>
    <property type="evidence" value="ECO:0007669"/>
    <property type="project" value="InterPro"/>
</dbReference>
<feature type="domain" description="Exonuclease" evidence="4">
    <location>
        <begin position="12"/>
        <end position="180"/>
    </location>
</feature>
<dbReference type="SMART" id="SM00479">
    <property type="entry name" value="EXOIII"/>
    <property type="match status" value="1"/>
</dbReference>
<evidence type="ECO:0000256" key="2">
    <source>
        <dbReference type="ARBA" id="ARBA00022801"/>
    </source>
</evidence>
<gene>
    <name evidence="5" type="ORF">F5X71_09825</name>
</gene>
<dbReference type="SUPFAM" id="SSF52540">
    <property type="entry name" value="P-loop containing nucleoside triphosphate hydrolases"/>
    <property type="match status" value="1"/>
</dbReference>
<dbReference type="Gene3D" id="3.40.50.300">
    <property type="entry name" value="P-loop containing nucleotide triphosphate hydrolases"/>
    <property type="match status" value="1"/>
</dbReference>
<name>A0A6G9XNU9_NOCBR</name>
<dbReference type="GO" id="GO:0008408">
    <property type="term" value="F:3'-5' exonuclease activity"/>
    <property type="evidence" value="ECO:0007669"/>
    <property type="project" value="TreeGrafter"/>
</dbReference>
<dbReference type="InterPro" id="IPR012337">
    <property type="entry name" value="RNaseH-like_sf"/>
</dbReference>
<evidence type="ECO:0000313" key="5">
    <source>
        <dbReference type="EMBL" id="QIS02579.1"/>
    </source>
</evidence>
<dbReference type="PANTHER" id="PTHR30231:SF4">
    <property type="entry name" value="PROTEIN NEN2"/>
    <property type="match status" value="1"/>
</dbReference>
<dbReference type="Pfam" id="PF13521">
    <property type="entry name" value="AAA_28"/>
    <property type="match status" value="1"/>
</dbReference>
<keyword evidence="3" id="KW-0269">Exonuclease</keyword>
<dbReference type="CDD" id="cd06127">
    <property type="entry name" value="DEDDh"/>
    <property type="match status" value="1"/>
</dbReference>
<dbReference type="Pfam" id="PF00929">
    <property type="entry name" value="RNase_T"/>
    <property type="match status" value="1"/>
</dbReference>
<protein>
    <submittedName>
        <fullName evidence="5">AAA family ATPase</fullName>
    </submittedName>
</protein>
<dbReference type="InterPro" id="IPR027417">
    <property type="entry name" value="P-loop_NTPase"/>
</dbReference>
<dbReference type="RefSeq" id="WP_167461663.1">
    <property type="nucleotide sequence ID" value="NZ_CP046171.1"/>
</dbReference>
<dbReference type="InterPro" id="IPR013520">
    <property type="entry name" value="Ribonucl_H"/>
</dbReference>
<keyword evidence="2" id="KW-0378">Hydrolase</keyword>
<reference evidence="5 6" key="1">
    <citation type="journal article" date="2019" name="ACS Chem. Biol.">
        <title>Identification and Mobilization of a Cryptic Antibiotic Biosynthesis Gene Locus from a Human-Pathogenic Nocardia Isolate.</title>
        <authorList>
            <person name="Herisse M."/>
            <person name="Ishida K."/>
            <person name="Porter J.L."/>
            <person name="Howden B."/>
            <person name="Hertweck C."/>
            <person name="Stinear T.P."/>
            <person name="Pidot S.J."/>
        </authorList>
    </citation>
    <scope>NUCLEOTIDE SEQUENCE [LARGE SCALE GENOMIC DNA]</scope>
    <source>
        <strain evidence="5 6">AUSMDU00024985</strain>
    </source>
</reference>
<dbReference type="Gene3D" id="3.30.420.10">
    <property type="entry name" value="Ribonuclease H-like superfamily/Ribonuclease H"/>
    <property type="match status" value="1"/>
</dbReference>